<evidence type="ECO:0000313" key="2">
    <source>
        <dbReference type="EMBL" id="GAF08448.1"/>
    </source>
</evidence>
<keyword evidence="1" id="KW-0812">Transmembrane</keyword>
<keyword evidence="1" id="KW-1133">Transmembrane helix</keyword>
<comment type="caution">
    <text evidence="2">The sequence shown here is derived from an EMBL/GenBank/DDBJ whole genome shotgun (WGS) entry which is preliminary data.</text>
</comment>
<sequence>MKPVKTKSINRPRPVQPNNLKQWALLGAVLFLIAAIISLYVAWKDLSTSGTGGEVVI</sequence>
<name>W7YL37_9BACL</name>
<organism evidence="2 3">
    <name type="scientific">Paenibacillus pini JCM 16418</name>
    <dbReference type="NCBI Taxonomy" id="1236976"/>
    <lineage>
        <taxon>Bacteria</taxon>
        <taxon>Bacillati</taxon>
        <taxon>Bacillota</taxon>
        <taxon>Bacilli</taxon>
        <taxon>Bacillales</taxon>
        <taxon>Paenibacillaceae</taxon>
        <taxon>Paenibacillus</taxon>
    </lineage>
</organism>
<dbReference type="EMBL" id="BAVZ01000006">
    <property type="protein sequence ID" value="GAF08448.1"/>
    <property type="molecule type" value="Genomic_DNA"/>
</dbReference>
<feature type="transmembrane region" description="Helical" evidence="1">
    <location>
        <begin position="20"/>
        <end position="43"/>
    </location>
</feature>
<gene>
    <name evidence="2" type="ORF">JCM16418_2523</name>
</gene>
<evidence type="ECO:0000256" key="1">
    <source>
        <dbReference type="SAM" id="Phobius"/>
    </source>
</evidence>
<accession>W7YL37</accession>
<evidence type="ECO:0000313" key="3">
    <source>
        <dbReference type="Proteomes" id="UP000019364"/>
    </source>
</evidence>
<proteinExistence type="predicted"/>
<keyword evidence="3" id="KW-1185">Reference proteome</keyword>
<reference evidence="2 3" key="1">
    <citation type="journal article" date="2014" name="Genome Announc.">
        <title>Draft Genome Sequence of Paenibacillus pini JCM 16418T, Isolated from the Rhizosphere of Pine Tree.</title>
        <authorList>
            <person name="Yuki M."/>
            <person name="Oshima K."/>
            <person name="Suda W."/>
            <person name="Oshida Y."/>
            <person name="Kitamura K."/>
            <person name="Iida Y."/>
            <person name="Hattori M."/>
            <person name="Ohkuma M."/>
        </authorList>
    </citation>
    <scope>NUCLEOTIDE SEQUENCE [LARGE SCALE GENOMIC DNA]</scope>
    <source>
        <strain evidence="2 3">JCM 16418</strain>
    </source>
</reference>
<dbReference type="AlphaFoldDB" id="W7YL37"/>
<protein>
    <submittedName>
        <fullName evidence="2">Uncharacterized protein</fullName>
    </submittedName>
</protein>
<dbReference type="Proteomes" id="UP000019364">
    <property type="component" value="Unassembled WGS sequence"/>
</dbReference>
<keyword evidence="1" id="KW-0472">Membrane</keyword>
<dbReference type="RefSeq" id="WP_156327216.1">
    <property type="nucleotide sequence ID" value="NZ_BAVZ01000006.1"/>
</dbReference>